<dbReference type="Pfam" id="PF01804">
    <property type="entry name" value="Penicil_amidase"/>
    <property type="match status" value="1"/>
</dbReference>
<protein>
    <submittedName>
        <fullName evidence="4">Penicillin acylase</fullName>
    </submittedName>
</protein>
<organism evidence="4">
    <name type="scientific">uncultured organism</name>
    <dbReference type="NCBI Taxonomy" id="155900"/>
    <lineage>
        <taxon>unclassified sequences</taxon>
        <taxon>environmental samples</taxon>
    </lineage>
</organism>
<dbReference type="InterPro" id="IPR043146">
    <property type="entry name" value="Penicillin_amidase_N_B-knob"/>
</dbReference>
<dbReference type="MEROPS" id="S45.003"/>
<accession>G8DB27</accession>
<reference evidence="4" key="1">
    <citation type="journal article" date="2011" name="ACS Chem. Biol.">
        <title>Meta-omic Characterization of the Marine Invertebrate Microbial Consortium That Produces the Chemotherapeutic Natural Product ET-743.</title>
        <authorList>
            <person name="Rath C.M."/>
            <person name="Janto B."/>
            <person name="Earl J."/>
            <person name="Ahmed A."/>
            <person name="Hu F.Z."/>
            <person name="Hiller L."/>
            <person name="Dahlgren M."/>
            <person name="Kreft R."/>
            <person name="Yu F."/>
            <person name="Wolff J.J."/>
            <person name="Kweon H.K."/>
            <person name="Christiansen M.A."/>
            <person name="Hakansson K."/>
            <person name="Williams R.M."/>
            <person name="Ehrlich G.D."/>
            <person name="Sherman D.H."/>
        </authorList>
    </citation>
    <scope>NUCLEOTIDE SEQUENCE</scope>
</reference>
<dbReference type="PIRSF" id="PIRSF001227">
    <property type="entry name" value="Pen_acylase"/>
    <property type="match status" value="1"/>
</dbReference>
<evidence type="ECO:0000256" key="3">
    <source>
        <dbReference type="ARBA" id="ARBA00023145"/>
    </source>
</evidence>
<evidence type="ECO:0000313" key="4">
    <source>
        <dbReference type="EMBL" id="ADQ55483.1"/>
    </source>
</evidence>
<sequence length="748" mass="87021">MLNSKKSLLIQGLYGKIQINLDSYGIPHIFASKNDIDAFYGLGYMHAKDRFWQMELQRHIASGTLSEIFGKRTIKEDKYLKTWGFYRCAKENWKHFNIKTKKIINGYTAGVNAYIKSGKRPIELRILFYKPKYWKNIDSFIWSKIIAWQLQYHTWQDKLNNSLIMEKSSDINIEDIRIQYPENAPTTLNIEELNNSNLLDYTQKSSDNLNTNKKNQVLYNNNMQSFINISQEIQNNLNIQNLPGKGSNGWVVSGKLTKSGKPILANDIHLELSSPNICYLANIQGPSLNIRGSSIPGIPCIISGENKNIAWGITDAGLDCSDLFLIDKTRPTKKIFEKIKVRKKKTIQHEIELSDIGPIINNLIQENNQINKKIINQKIAIRWTGLDSDDKTIQSLIEINYASNWKEFKNALKDFTAAPMNFLYADILGNIGYYLPGRIPIRKKENLKYVIPFNSKNAWNEFIPFNKLPHVFNPSKGYIVNANNKIIPNEYPYNLTYIWKGPPYRAEKIENMINNMNKMTIKNMKDIQINTNNLLWYELKDFLLKIIPQNKFEKKILVYLKKWNGNMSSNSISATVFSFWFQEIIKIQPKLPINYQNFPNPLFIIDQLKKNGKFICLNKKKNITDVLYILFKKAIINIKNILGNNIEKWKWGRIHQAKFINPIFGKIWGIKYLWNRKISTEGNAYTINASPYDENFIQKAGPVYRQIIDLNKKNKSCFICPLGQSGNPFSKNYNNMLKFWKLGKYIKL</sequence>
<dbReference type="InterPro" id="IPR002692">
    <property type="entry name" value="S45"/>
</dbReference>
<evidence type="ECO:0000256" key="2">
    <source>
        <dbReference type="ARBA" id="ARBA00022801"/>
    </source>
</evidence>
<dbReference type="PANTHER" id="PTHR34218">
    <property type="entry name" value="PEPTIDASE S45 PENICILLIN AMIDASE"/>
    <property type="match status" value="1"/>
</dbReference>
<gene>
    <name evidence="4" type="ORF">ETU_000016</name>
</gene>
<dbReference type="GO" id="GO:0017000">
    <property type="term" value="P:antibiotic biosynthetic process"/>
    <property type="evidence" value="ECO:0007669"/>
    <property type="project" value="InterPro"/>
</dbReference>
<dbReference type="PANTHER" id="PTHR34218:SF4">
    <property type="entry name" value="ACYL-HOMOSERINE LACTONE ACYLASE QUIP"/>
    <property type="match status" value="1"/>
</dbReference>
<evidence type="ECO:0000256" key="1">
    <source>
        <dbReference type="ARBA" id="ARBA00006586"/>
    </source>
</evidence>
<comment type="similarity">
    <text evidence="1">Belongs to the peptidase S45 family.</text>
</comment>
<dbReference type="EMBL" id="HQ609499">
    <property type="protein sequence ID" value="ADQ55483.1"/>
    <property type="molecule type" value="Genomic_DNA"/>
</dbReference>
<dbReference type="Gene3D" id="2.30.120.10">
    <property type="match status" value="1"/>
</dbReference>
<dbReference type="SUPFAM" id="SSF56235">
    <property type="entry name" value="N-terminal nucleophile aminohydrolases (Ntn hydrolases)"/>
    <property type="match status" value="1"/>
</dbReference>
<dbReference type="InterPro" id="IPR014395">
    <property type="entry name" value="Pen/GL7ACA/AHL_acylase"/>
</dbReference>
<dbReference type="CDD" id="cd03747">
    <property type="entry name" value="Ntn_PGA_like"/>
    <property type="match status" value="1"/>
</dbReference>
<keyword evidence="3" id="KW-0865">Zymogen</keyword>
<dbReference type="Gene3D" id="3.60.20.10">
    <property type="entry name" value="Glutamine Phosphoribosylpyrophosphate, subunit 1, domain 1"/>
    <property type="match status" value="1"/>
</dbReference>
<dbReference type="Gene3D" id="1.10.1400.10">
    <property type="match status" value="1"/>
</dbReference>
<keyword evidence="2" id="KW-0378">Hydrolase</keyword>
<name>G8DB27_9ZZZZ</name>
<proteinExistence type="inferred from homology"/>
<dbReference type="AlphaFoldDB" id="G8DB27"/>
<dbReference type="InterPro" id="IPR023343">
    <property type="entry name" value="Penicillin_amidase_dom1"/>
</dbReference>
<dbReference type="InterPro" id="IPR043147">
    <property type="entry name" value="Penicillin_amidase_A-knob"/>
</dbReference>
<dbReference type="GO" id="GO:0016811">
    <property type="term" value="F:hydrolase activity, acting on carbon-nitrogen (but not peptide) bonds, in linear amides"/>
    <property type="evidence" value="ECO:0007669"/>
    <property type="project" value="InterPro"/>
</dbReference>
<dbReference type="Gene3D" id="1.10.439.10">
    <property type="entry name" value="Penicillin Amidohydrolase, domain 1"/>
    <property type="match status" value="1"/>
</dbReference>
<dbReference type="InterPro" id="IPR029055">
    <property type="entry name" value="Ntn_hydrolases_N"/>
</dbReference>